<dbReference type="EMBL" id="BARU01036746">
    <property type="protein sequence ID" value="GAH80484.1"/>
    <property type="molecule type" value="Genomic_DNA"/>
</dbReference>
<reference evidence="2" key="1">
    <citation type="journal article" date="2014" name="Front. Microbiol.">
        <title>High frequency of phylogenetically diverse reductive dehalogenase-homologous genes in deep subseafloor sedimentary metagenomes.</title>
        <authorList>
            <person name="Kawai M."/>
            <person name="Futagami T."/>
            <person name="Toyoda A."/>
            <person name="Takaki Y."/>
            <person name="Nishi S."/>
            <person name="Hori S."/>
            <person name="Arai W."/>
            <person name="Tsubouchi T."/>
            <person name="Morono Y."/>
            <person name="Uchiyama I."/>
            <person name="Ito T."/>
            <person name="Fujiyama A."/>
            <person name="Inagaki F."/>
            <person name="Takami H."/>
        </authorList>
    </citation>
    <scope>NUCLEOTIDE SEQUENCE</scope>
    <source>
        <strain evidence="2">Expedition CK06-06</strain>
    </source>
</reference>
<sequence length="139" mass="15345">MPNPTVAIAHGKDPLAMVRQALDLIDAAQIVAPTDRIVLKPNYVEPMMPDTGVTTDPRVIEGVIAWLQDLGATDIAVAESTWQRSRTQRAFEMVGLPEMAERRGVKLLNLYDDEHVEVTIPNALSLHKVLLPRTVLEAD</sequence>
<protein>
    <recommendedName>
        <fullName evidence="1">DUF362 domain-containing protein</fullName>
    </recommendedName>
</protein>
<proteinExistence type="predicted"/>
<evidence type="ECO:0000259" key="1">
    <source>
        <dbReference type="Pfam" id="PF04015"/>
    </source>
</evidence>
<feature type="domain" description="DUF362" evidence="1">
    <location>
        <begin position="37"/>
        <end position="139"/>
    </location>
</feature>
<dbReference type="Pfam" id="PF04015">
    <property type="entry name" value="DUF362"/>
    <property type="match status" value="1"/>
</dbReference>
<evidence type="ECO:0000313" key="2">
    <source>
        <dbReference type="EMBL" id="GAH80484.1"/>
    </source>
</evidence>
<feature type="non-terminal residue" evidence="2">
    <location>
        <position position="139"/>
    </location>
</feature>
<name>X1JQF1_9ZZZZ</name>
<accession>X1JQF1</accession>
<organism evidence="2">
    <name type="scientific">marine sediment metagenome</name>
    <dbReference type="NCBI Taxonomy" id="412755"/>
    <lineage>
        <taxon>unclassified sequences</taxon>
        <taxon>metagenomes</taxon>
        <taxon>ecological metagenomes</taxon>
    </lineage>
</organism>
<dbReference type="InterPro" id="IPR007160">
    <property type="entry name" value="DUF362"/>
</dbReference>
<dbReference type="AlphaFoldDB" id="X1JQF1"/>
<comment type="caution">
    <text evidence="2">The sequence shown here is derived from an EMBL/GenBank/DDBJ whole genome shotgun (WGS) entry which is preliminary data.</text>
</comment>
<gene>
    <name evidence="2" type="ORF">S03H2_57329</name>
</gene>